<evidence type="ECO:0000256" key="1">
    <source>
        <dbReference type="SAM" id="MobiDB-lite"/>
    </source>
</evidence>
<feature type="compositionally biased region" description="Low complexity" evidence="1">
    <location>
        <begin position="70"/>
        <end position="89"/>
    </location>
</feature>
<protein>
    <submittedName>
        <fullName evidence="2">Uncharacterized protein</fullName>
    </submittedName>
</protein>
<gene>
    <name evidence="2" type="ORF">TSPGSL018_23418</name>
</gene>
<sequence length="104" mass="10459">EAGPCPSLDGTGGAAWSLSGVDDASAEGDSFLAGCSEQRDALMSGEIDELTIREGLPVVMEAREDGCVEANGSGRADSRSGSSAGSCRGVEPVAPWLHPLGDPP</sequence>
<reference evidence="2" key="1">
    <citation type="submission" date="2014-05" db="EMBL/GenBank/DDBJ databases">
        <title>The transcriptome of the halophilic microalga Tetraselmis sp. GSL018 isolated from the Great Salt Lake, Utah.</title>
        <authorList>
            <person name="Jinkerson R.E."/>
            <person name="D'Adamo S."/>
            <person name="Posewitz M.C."/>
        </authorList>
    </citation>
    <scope>NUCLEOTIDE SEQUENCE</scope>
    <source>
        <strain evidence="2">GSL018</strain>
    </source>
</reference>
<evidence type="ECO:0000313" key="2">
    <source>
        <dbReference type="EMBL" id="JAC62421.1"/>
    </source>
</evidence>
<proteinExistence type="predicted"/>
<dbReference type="EMBL" id="GBEZ01024580">
    <property type="protein sequence ID" value="JAC62421.1"/>
    <property type="molecule type" value="Transcribed_RNA"/>
</dbReference>
<feature type="non-terminal residue" evidence="2">
    <location>
        <position position="104"/>
    </location>
</feature>
<feature type="non-terminal residue" evidence="2">
    <location>
        <position position="1"/>
    </location>
</feature>
<accession>A0A061QVR9</accession>
<feature type="region of interest" description="Disordered" evidence="1">
    <location>
        <begin position="1"/>
        <end position="29"/>
    </location>
</feature>
<organism evidence="2">
    <name type="scientific">Tetraselmis sp. GSL018</name>
    <dbReference type="NCBI Taxonomy" id="582737"/>
    <lineage>
        <taxon>Eukaryota</taxon>
        <taxon>Viridiplantae</taxon>
        <taxon>Chlorophyta</taxon>
        <taxon>core chlorophytes</taxon>
        <taxon>Chlorodendrophyceae</taxon>
        <taxon>Chlorodendrales</taxon>
        <taxon>Chlorodendraceae</taxon>
        <taxon>Tetraselmis</taxon>
    </lineage>
</organism>
<dbReference type="AlphaFoldDB" id="A0A061QVR9"/>
<name>A0A061QVR9_9CHLO</name>
<feature type="region of interest" description="Disordered" evidence="1">
    <location>
        <begin position="69"/>
        <end position="104"/>
    </location>
</feature>